<dbReference type="InterPro" id="IPR032836">
    <property type="entry name" value="DsrE2-like"/>
</dbReference>
<dbReference type="AlphaFoldDB" id="A0A1I5G239"/>
<evidence type="ECO:0000259" key="7">
    <source>
        <dbReference type="PROSITE" id="PS50206"/>
    </source>
</evidence>
<keyword evidence="4" id="KW-0274">FAD</keyword>
<keyword evidence="3" id="KW-0285">Flavoprotein</keyword>
<reference evidence="8 9" key="1">
    <citation type="submission" date="2016-10" db="EMBL/GenBank/DDBJ databases">
        <authorList>
            <person name="de Groot N.N."/>
        </authorList>
    </citation>
    <scope>NUCLEOTIDE SEQUENCE [LARGE SCALE GENOMIC DNA]</scope>
    <source>
        <strain evidence="8 9">DSM 1283</strain>
    </source>
</reference>
<dbReference type="Proteomes" id="UP000198806">
    <property type="component" value="Unassembled WGS sequence"/>
</dbReference>
<dbReference type="InterPro" id="IPR036868">
    <property type="entry name" value="TusA-like_sf"/>
</dbReference>
<dbReference type="Pfam" id="PF02852">
    <property type="entry name" value="Pyr_redox_dim"/>
    <property type="match status" value="1"/>
</dbReference>
<dbReference type="PRINTS" id="PR00411">
    <property type="entry name" value="PNDRDTASEI"/>
</dbReference>
<dbReference type="Gene3D" id="3.40.1260.10">
    <property type="entry name" value="DsrEFH-like"/>
    <property type="match status" value="1"/>
</dbReference>
<evidence type="ECO:0000256" key="1">
    <source>
        <dbReference type="ARBA" id="ARBA00001974"/>
    </source>
</evidence>
<dbReference type="SUPFAM" id="SSF51905">
    <property type="entry name" value="FAD/NAD(P)-binding domain"/>
    <property type="match status" value="2"/>
</dbReference>
<dbReference type="PROSITE" id="PS50206">
    <property type="entry name" value="RHODANESE_3"/>
    <property type="match status" value="1"/>
</dbReference>
<dbReference type="Gene3D" id="3.50.50.60">
    <property type="entry name" value="FAD/NAD(P)-binding domain"/>
    <property type="match status" value="2"/>
</dbReference>
<evidence type="ECO:0000313" key="9">
    <source>
        <dbReference type="Proteomes" id="UP000198806"/>
    </source>
</evidence>
<dbReference type="SUPFAM" id="SSF52821">
    <property type="entry name" value="Rhodanese/Cell cycle control phosphatase"/>
    <property type="match status" value="1"/>
</dbReference>
<keyword evidence="9" id="KW-1185">Reference proteome</keyword>
<dbReference type="InterPro" id="IPR023753">
    <property type="entry name" value="FAD/NAD-binding_dom"/>
</dbReference>
<name>A0A1I5G239_9FIRM</name>
<evidence type="ECO:0000256" key="6">
    <source>
        <dbReference type="ARBA" id="ARBA00023284"/>
    </source>
</evidence>
<dbReference type="Pfam" id="PF07992">
    <property type="entry name" value="Pyr_redox_2"/>
    <property type="match status" value="1"/>
</dbReference>
<evidence type="ECO:0000313" key="8">
    <source>
        <dbReference type="EMBL" id="SFO30055.1"/>
    </source>
</evidence>
<dbReference type="RefSeq" id="WP_091686866.1">
    <property type="nucleotide sequence ID" value="NZ_BAABFM010000001.1"/>
</dbReference>
<dbReference type="InterPro" id="IPR016156">
    <property type="entry name" value="FAD/NAD-linked_Rdtase_dimer_sf"/>
</dbReference>
<dbReference type="Pfam" id="PF13686">
    <property type="entry name" value="DrsE_2"/>
    <property type="match status" value="1"/>
</dbReference>
<keyword evidence="5" id="KW-0560">Oxidoreductase</keyword>
<dbReference type="InterPro" id="IPR027396">
    <property type="entry name" value="DsrEFH-like"/>
</dbReference>
<evidence type="ECO:0000256" key="3">
    <source>
        <dbReference type="ARBA" id="ARBA00022630"/>
    </source>
</evidence>
<evidence type="ECO:0000256" key="5">
    <source>
        <dbReference type="ARBA" id="ARBA00023002"/>
    </source>
</evidence>
<proteinExistence type="inferred from homology"/>
<dbReference type="STRING" id="1527.SAMN04489757_11712"/>
<comment type="similarity">
    <text evidence="2">Belongs to the class-III pyridine nucleotide-disulfide oxidoreductase family.</text>
</comment>
<dbReference type="InterPro" id="IPR036873">
    <property type="entry name" value="Rhodanese-like_dom_sf"/>
</dbReference>
<sequence length="821" mass="89525">MSKVIIVGGVAGGASAAARLRRLDEKAEIIMFEKGEYISFANCGLPYYIGGEITEKEALTLQTPESFHGRFNVDVRVLQEVISIDVNKKLVRVKNLKTNETYEETYDKLLLSPGAAPAKPNIKGGDNEKVFTLRNIPDTYRIKDYADKRHVKSAVIVGGGYIGVEMADNLHAAGLKVTIVEFADHVIAPIDYDMACEVHNHIRSKGVNLILKDGVKEIRDQGEQLKVILGNGEIITDMVIMSVGVRPESTLAKDAGLEVSPKGAIIVNANMQTSNRDIYAVGDAIQIKDFVTGDDGYIPLAGPANKQGRIAAENIVGISSTYKGTQGTGILKCFDLTIANTGITEARAKELNLNYEKSFTYSASHASYYPGAVNMSIKLIFDKDSGKILGAQIVGYEGTDKRLDVIATAIRAGMTIYDLTELELAYAPPFSSAKDPVNMAGFVAENIMTGKVKNFHWNEVKDLPRDGSVSLLDVRTNMEYENGSIDGFMNIPLDDLREKLHILDKSKPVYVTCQIGLRGYLACRILEQNGYECYNLSGGYRLYNTIYYNKPMIVRDEERMVPDKLEAASVSDKPVNKLEINACGLQCPGPIMKLSEAIKKAENDDVIEITTTDQAFAADVEAWCRRTGNTFLGIASEKGITKASVKKGCVNTKSGGDCSTPPSEGNNKNIIVFSGDLDKAIASFVIANAAAAMGRKVSMFFTFWGLNILRKPTKVSVKKDFMSKMFGFMMPRGSKKLSLSKMNMAGMGPKMIRNVMKNKNVESLESLIQAAMDNGIELIACTMSMDVMGIKMEELIDGVKPGGAAAMLANAEESDMSLFIS</sequence>
<evidence type="ECO:0000256" key="4">
    <source>
        <dbReference type="ARBA" id="ARBA00022827"/>
    </source>
</evidence>
<dbReference type="SUPFAM" id="SSF64307">
    <property type="entry name" value="SirA-like"/>
    <property type="match status" value="1"/>
</dbReference>
<dbReference type="SUPFAM" id="SSF75169">
    <property type="entry name" value="DsrEFH-like"/>
    <property type="match status" value="1"/>
</dbReference>
<dbReference type="EMBL" id="FOWD01000017">
    <property type="protein sequence ID" value="SFO30055.1"/>
    <property type="molecule type" value="Genomic_DNA"/>
</dbReference>
<organism evidence="8 9">
    <name type="scientific">Anaerocolumna aminovalerica</name>
    <dbReference type="NCBI Taxonomy" id="1527"/>
    <lineage>
        <taxon>Bacteria</taxon>
        <taxon>Bacillati</taxon>
        <taxon>Bacillota</taxon>
        <taxon>Clostridia</taxon>
        <taxon>Lachnospirales</taxon>
        <taxon>Lachnospiraceae</taxon>
        <taxon>Anaerocolumna</taxon>
    </lineage>
</organism>
<dbReference type="OrthoDB" id="9802028at2"/>
<dbReference type="InterPro" id="IPR036188">
    <property type="entry name" value="FAD/NAD-bd_sf"/>
</dbReference>
<dbReference type="Pfam" id="PF00581">
    <property type="entry name" value="Rhodanese"/>
    <property type="match status" value="1"/>
</dbReference>
<dbReference type="GO" id="GO:0016491">
    <property type="term" value="F:oxidoreductase activity"/>
    <property type="evidence" value="ECO:0007669"/>
    <property type="project" value="UniProtKB-KW"/>
</dbReference>
<dbReference type="Gene3D" id="3.40.250.10">
    <property type="entry name" value="Rhodanese-like domain"/>
    <property type="match status" value="1"/>
</dbReference>
<comment type="cofactor">
    <cofactor evidence="1">
        <name>FAD</name>
        <dbReference type="ChEBI" id="CHEBI:57692"/>
    </cofactor>
</comment>
<dbReference type="InterPro" id="IPR004099">
    <property type="entry name" value="Pyr_nucl-diS_OxRdtase_dimer"/>
</dbReference>
<dbReference type="Gene3D" id="3.30.110.40">
    <property type="entry name" value="TusA-like domain"/>
    <property type="match status" value="1"/>
</dbReference>
<evidence type="ECO:0000256" key="2">
    <source>
        <dbReference type="ARBA" id="ARBA00009130"/>
    </source>
</evidence>
<protein>
    <submittedName>
        <fullName evidence="8">CoA-disulfide reductase</fullName>
    </submittedName>
</protein>
<dbReference type="PANTHER" id="PTHR43429">
    <property type="entry name" value="PYRIDINE NUCLEOTIDE-DISULFIDE OXIDOREDUCTASE DOMAIN-CONTAINING"/>
    <property type="match status" value="1"/>
</dbReference>
<dbReference type="SMART" id="SM00450">
    <property type="entry name" value="RHOD"/>
    <property type="match status" value="1"/>
</dbReference>
<dbReference type="SUPFAM" id="SSF55424">
    <property type="entry name" value="FAD/NAD-linked reductases, dimerisation (C-terminal) domain"/>
    <property type="match status" value="1"/>
</dbReference>
<accession>A0A1I5G239</accession>
<dbReference type="InterPro" id="IPR001763">
    <property type="entry name" value="Rhodanese-like_dom"/>
</dbReference>
<keyword evidence="6" id="KW-0676">Redox-active center</keyword>
<dbReference type="PRINTS" id="PR00368">
    <property type="entry name" value="FADPNR"/>
</dbReference>
<gene>
    <name evidence="8" type="ORF">SAMN04489757_11712</name>
</gene>
<feature type="domain" description="Rhodanese" evidence="7">
    <location>
        <begin position="465"/>
        <end position="545"/>
    </location>
</feature>
<dbReference type="Pfam" id="PF01206">
    <property type="entry name" value="TusA"/>
    <property type="match status" value="1"/>
</dbReference>
<dbReference type="InterPro" id="IPR050260">
    <property type="entry name" value="FAD-bd_OxRdtase"/>
</dbReference>
<dbReference type="PANTHER" id="PTHR43429:SF1">
    <property type="entry name" value="NAD(P)H SULFUR OXIDOREDUCTASE (COA-DEPENDENT)"/>
    <property type="match status" value="1"/>
</dbReference>
<dbReference type="InterPro" id="IPR001455">
    <property type="entry name" value="TusA-like"/>
</dbReference>